<feature type="transmembrane region" description="Helical" evidence="1">
    <location>
        <begin position="7"/>
        <end position="27"/>
    </location>
</feature>
<evidence type="ECO:0000256" key="1">
    <source>
        <dbReference type="SAM" id="Phobius"/>
    </source>
</evidence>
<keyword evidence="1" id="KW-0472">Membrane</keyword>
<dbReference type="Proteomes" id="UP000658733">
    <property type="component" value="Unassembled WGS sequence"/>
</dbReference>
<organism evidence="2 3">
    <name type="scientific">Methanobrevibacter arboriphilus</name>
    <dbReference type="NCBI Taxonomy" id="39441"/>
    <lineage>
        <taxon>Archaea</taxon>
        <taxon>Methanobacteriati</taxon>
        <taxon>Methanobacteriota</taxon>
        <taxon>Methanomada group</taxon>
        <taxon>Methanobacteria</taxon>
        <taxon>Methanobacteriales</taxon>
        <taxon>Methanobacteriaceae</taxon>
        <taxon>Methanobrevibacter</taxon>
    </lineage>
</organism>
<keyword evidence="1" id="KW-1133">Transmembrane helix</keyword>
<evidence type="ECO:0000313" key="2">
    <source>
        <dbReference type="EMBL" id="MBF4468979.1"/>
    </source>
</evidence>
<sequence length="54" mass="6212">MTTFTDLVCDLPFVVTFTFCVPVFVALTFIFRVIVFLAGTFLTVHVWLFLLYDA</sequence>
<proteinExistence type="predicted"/>
<keyword evidence="1" id="KW-0812">Transmembrane</keyword>
<name>A0A843ANX9_METAZ</name>
<accession>A0A843ANX9</accession>
<dbReference type="EMBL" id="JADIIN010000050">
    <property type="protein sequence ID" value="MBF4468979.1"/>
    <property type="molecule type" value="Genomic_DNA"/>
</dbReference>
<reference evidence="2" key="1">
    <citation type="submission" date="2020-10" db="EMBL/GenBank/DDBJ databases">
        <title>Dehalococcoides mccartyi of a TCE/Cr reducing biochatode.</title>
        <authorList>
            <person name="Matturro B."/>
        </authorList>
    </citation>
    <scope>NUCLEOTIDE SEQUENCE</scope>
    <source>
        <strain evidence="2">Bin4</strain>
    </source>
</reference>
<gene>
    <name evidence="2" type="ORF">ISP01_06190</name>
</gene>
<protein>
    <recommendedName>
        <fullName evidence="4">Transmembrane protein</fullName>
    </recommendedName>
</protein>
<evidence type="ECO:0000313" key="3">
    <source>
        <dbReference type="Proteomes" id="UP000658733"/>
    </source>
</evidence>
<dbReference type="AlphaFoldDB" id="A0A843ANX9"/>
<comment type="caution">
    <text evidence="2">The sequence shown here is derived from an EMBL/GenBank/DDBJ whole genome shotgun (WGS) entry which is preliminary data.</text>
</comment>
<evidence type="ECO:0008006" key="4">
    <source>
        <dbReference type="Google" id="ProtNLM"/>
    </source>
</evidence>
<feature type="transmembrane region" description="Helical" evidence="1">
    <location>
        <begin position="33"/>
        <end position="52"/>
    </location>
</feature>